<dbReference type="Proteomes" id="UP000478995">
    <property type="component" value="Unassembled WGS sequence"/>
</dbReference>
<dbReference type="RefSeq" id="WP_031367255.1">
    <property type="nucleotide sequence ID" value="NZ_CP096041.1"/>
</dbReference>
<organism evidence="1 2">
    <name type="scientific">Clostridium botulinum</name>
    <dbReference type="NCBI Taxonomy" id="1491"/>
    <lineage>
        <taxon>Bacteria</taxon>
        <taxon>Bacillati</taxon>
        <taxon>Bacillota</taxon>
        <taxon>Clostridia</taxon>
        <taxon>Eubacteriales</taxon>
        <taxon>Clostridiaceae</taxon>
        <taxon>Clostridium</taxon>
    </lineage>
</organism>
<protein>
    <submittedName>
        <fullName evidence="1">YcxB family protein</fullName>
    </submittedName>
</protein>
<name>A0A6B4IIY1_CLOBO</name>
<comment type="caution">
    <text evidence="1">The sequence shown here is derived from an EMBL/GenBank/DDBJ whole genome shotgun (WGS) entry which is preliminary data.</text>
</comment>
<dbReference type="AlphaFoldDB" id="A0A6B4IIY1"/>
<dbReference type="EMBL" id="SWOY01000003">
    <property type="protein sequence ID" value="NFG17297.1"/>
    <property type="molecule type" value="Genomic_DNA"/>
</dbReference>
<evidence type="ECO:0000313" key="2">
    <source>
        <dbReference type="Proteomes" id="UP000478995"/>
    </source>
</evidence>
<evidence type="ECO:0000313" key="1">
    <source>
        <dbReference type="EMBL" id="NFG17297.1"/>
    </source>
</evidence>
<reference evidence="1 2" key="1">
    <citation type="submission" date="2019-04" db="EMBL/GenBank/DDBJ databases">
        <title>Genome sequencing of Clostridium botulinum Groups I-IV and Clostridium butyricum.</title>
        <authorList>
            <person name="Brunt J."/>
            <person name="Van Vliet A.H.M."/>
            <person name="Stringer S.C."/>
            <person name="Carter A.T."/>
            <person name="Peck M.W."/>
        </authorList>
    </citation>
    <scope>NUCLEOTIDE SEQUENCE [LARGE SCALE GENOMIC DNA]</scope>
    <source>
        <strain evidence="1 2">IFR 18/037</strain>
    </source>
</reference>
<sequence length="109" mass="13136">MNCLKRKKFKNLHLYYNLKYIFTETNLKIDKKGILLETIFNKKIIKWKYINDLYIIDNNVLIRSFSDYNILIPASAINSNDDLQNLIKIFKENSSKYPQYSYPKDIEFI</sequence>
<accession>A0A6B4IIY1</accession>
<proteinExistence type="predicted"/>
<gene>
    <name evidence="1" type="ORF">FC794_10915</name>
</gene>